<dbReference type="Gene3D" id="3.30.420.10">
    <property type="entry name" value="Ribonuclease H-like superfamily/Ribonuclease H"/>
    <property type="match status" value="1"/>
</dbReference>
<evidence type="ECO:0000256" key="1">
    <source>
        <dbReference type="SAM" id="MobiDB-lite"/>
    </source>
</evidence>
<proteinExistence type="predicted"/>
<dbReference type="Proteomes" id="UP000595140">
    <property type="component" value="Unassembled WGS sequence"/>
</dbReference>
<evidence type="ECO:0000313" key="4">
    <source>
        <dbReference type="Proteomes" id="UP000595140"/>
    </source>
</evidence>
<feature type="region of interest" description="Disordered" evidence="1">
    <location>
        <begin position="1"/>
        <end position="22"/>
    </location>
</feature>
<evidence type="ECO:0000259" key="2">
    <source>
        <dbReference type="Pfam" id="PF24964"/>
    </source>
</evidence>
<organism evidence="3 4">
    <name type="scientific">Cuscuta campestris</name>
    <dbReference type="NCBI Taxonomy" id="132261"/>
    <lineage>
        <taxon>Eukaryota</taxon>
        <taxon>Viridiplantae</taxon>
        <taxon>Streptophyta</taxon>
        <taxon>Embryophyta</taxon>
        <taxon>Tracheophyta</taxon>
        <taxon>Spermatophyta</taxon>
        <taxon>Magnoliopsida</taxon>
        <taxon>eudicotyledons</taxon>
        <taxon>Gunneridae</taxon>
        <taxon>Pentapetalae</taxon>
        <taxon>asterids</taxon>
        <taxon>lamiids</taxon>
        <taxon>Solanales</taxon>
        <taxon>Convolvulaceae</taxon>
        <taxon>Cuscuteae</taxon>
        <taxon>Cuscuta</taxon>
        <taxon>Cuscuta subgen. Grammica</taxon>
        <taxon>Cuscuta sect. Cleistogrammica</taxon>
    </lineage>
</organism>
<keyword evidence="4" id="KW-1185">Reference proteome</keyword>
<protein>
    <recommendedName>
        <fullName evidence="2">DUF7769 domain-containing protein</fullName>
    </recommendedName>
</protein>
<name>A0A484K8D4_9ASTE</name>
<dbReference type="Pfam" id="PF24964">
    <property type="entry name" value="DUF7769"/>
    <property type="match status" value="1"/>
</dbReference>
<accession>A0A484K8D4</accession>
<dbReference type="GO" id="GO:0003676">
    <property type="term" value="F:nucleic acid binding"/>
    <property type="evidence" value="ECO:0007669"/>
    <property type="project" value="InterPro"/>
</dbReference>
<evidence type="ECO:0000313" key="3">
    <source>
        <dbReference type="EMBL" id="VFQ62231.1"/>
    </source>
</evidence>
<dbReference type="AlphaFoldDB" id="A0A484K8D4"/>
<reference evidence="3 4" key="1">
    <citation type="submission" date="2018-04" db="EMBL/GenBank/DDBJ databases">
        <authorList>
            <person name="Vogel A."/>
        </authorList>
    </citation>
    <scope>NUCLEOTIDE SEQUENCE [LARGE SCALE GENOMIC DNA]</scope>
</reference>
<dbReference type="InterPro" id="IPR056671">
    <property type="entry name" value="DUF7769"/>
</dbReference>
<dbReference type="PANTHER" id="PTHR47169">
    <property type="entry name" value="OS01G0541250 PROTEIN"/>
    <property type="match status" value="1"/>
</dbReference>
<dbReference type="OrthoDB" id="155387at2759"/>
<gene>
    <name evidence="3" type="ORF">CCAM_LOCUS4007</name>
</gene>
<dbReference type="EMBL" id="OOIL02000230">
    <property type="protein sequence ID" value="VFQ62231.1"/>
    <property type="molecule type" value="Genomic_DNA"/>
</dbReference>
<dbReference type="PANTHER" id="PTHR47169:SF2">
    <property type="entry name" value="OS01G0541250 PROTEIN"/>
    <property type="match status" value="1"/>
</dbReference>
<sequence length="403" mass="46067">MAAEFSPTHDVDSASDLDSSDVPLPPVVDVSFSFSTPETVHSNRITGIQTRDERRKKIVDAILQKFNNGKLQKGSIKAVAAQFNMSRRWVGELWRTAKGQLVRGQAINVQCRWQGNAGKKPKVVDFSKLSEIPFHQRKTLRAISHYMNVSTSTAHNWLKEMKIRRHSNAIKPFLCEKGRLKRLRYCLSLISPTSLPNNPTFHDCYNYIHIDEKWFYFSKETTTFYKLPDEESKTHILKIMFLAAVGRPRFGDDGEALWDGKIGIFPFTCEEAAQRSSRNRPAGTMETKPVPKITRDVMRNMMVQKLLPAIREKWPGLTKHVLIQYDNTKLHVDINDPEFVSAAKEGDWDIQLQYQPPNSPDLNVLDLGFFRAIDAIQEKTAPRKLGDLIVNVQTAFEQLTPQN</sequence>
<dbReference type="InterPro" id="IPR036397">
    <property type="entry name" value="RNaseH_sf"/>
</dbReference>
<feature type="domain" description="DUF7769" evidence="2">
    <location>
        <begin position="52"/>
        <end position="102"/>
    </location>
</feature>